<evidence type="ECO:0000256" key="1">
    <source>
        <dbReference type="SAM" id="Phobius"/>
    </source>
</evidence>
<keyword evidence="1" id="KW-0812">Transmembrane</keyword>
<gene>
    <name evidence="3" type="ORF">CWS20_26410</name>
</gene>
<dbReference type="EMBL" id="PISD01000084">
    <property type="protein sequence ID" value="PKG25911.1"/>
    <property type="molecule type" value="Genomic_DNA"/>
</dbReference>
<keyword evidence="1" id="KW-1133">Transmembrane helix</keyword>
<name>A0A2N0Z8S5_9BACI</name>
<keyword evidence="1" id="KW-0472">Membrane</keyword>
<organism evidence="3 4">
    <name type="scientific">Cytobacillus horneckiae</name>
    <dbReference type="NCBI Taxonomy" id="549687"/>
    <lineage>
        <taxon>Bacteria</taxon>
        <taxon>Bacillati</taxon>
        <taxon>Bacillota</taxon>
        <taxon>Bacilli</taxon>
        <taxon>Bacillales</taxon>
        <taxon>Bacillaceae</taxon>
        <taxon>Cytobacillus</taxon>
    </lineage>
</organism>
<accession>A0A2N0Z8S5</accession>
<reference evidence="3 4" key="1">
    <citation type="journal article" date="2010" name="Int. J. Syst. Evol. Microbiol.">
        <title>Bacillus horneckiae sp. nov., isolated from a spacecraft-assembly clean room.</title>
        <authorList>
            <person name="Vaishampayan P."/>
            <person name="Probst A."/>
            <person name="Krishnamurthi S."/>
            <person name="Ghosh S."/>
            <person name="Osman S."/>
            <person name="McDowall A."/>
            <person name="Ruckmani A."/>
            <person name="Mayilraj S."/>
            <person name="Venkateswaran K."/>
        </authorList>
    </citation>
    <scope>NUCLEOTIDE SEQUENCE [LARGE SCALE GENOMIC DNA]</scope>
    <source>
        <strain evidence="4">1PO1SC</strain>
    </source>
</reference>
<dbReference type="AlphaFoldDB" id="A0A2N0Z8S5"/>
<proteinExistence type="predicted"/>
<dbReference type="InterPro" id="IPR012340">
    <property type="entry name" value="NA-bd_OB-fold"/>
</dbReference>
<dbReference type="RefSeq" id="WP_066196608.1">
    <property type="nucleotide sequence ID" value="NZ_JAFDQP010000013.1"/>
</dbReference>
<feature type="transmembrane region" description="Helical" evidence="1">
    <location>
        <begin position="12"/>
        <end position="29"/>
    </location>
</feature>
<dbReference type="Pfam" id="PF25842">
    <property type="entry name" value="NfeD_TM"/>
    <property type="match status" value="1"/>
</dbReference>
<feature type="domain" description="Membrane protein NfeD2 N-terminal transmembrane" evidence="2">
    <location>
        <begin position="1"/>
        <end position="101"/>
    </location>
</feature>
<feature type="transmembrane region" description="Helical" evidence="1">
    <location>
        <begin position="41"/>
        <end position="62"/>
    </location>
</feature>
<comment type="caution">
    <text evidence="3">The sequence shown here is derived from an EMBL/GenBank/DDBJ whole genome shotgun (WGS) entry which is preliminary data.</text>
</comment>
<evidence type="ECO:0000313" key="4">
    <source>
        <dbReference type="Proteomes" id="UP000233343"/>
    </source>
</evidence>
<dbReference type="Proteomes" id="UP000233343">
    <property type="component" value="Unassembled WGS sequence"/>
</dbReference>
<feature type="transmembrane region" description="Helical" evidence="1">
    <location>
        <begin position="68"/>
        <end position="94"/>
    </location>
</feature>
<dbReference type="Gene3D" id="2.40.50.140">
    <property type="entry name" value="Nucleic acid-binding proteins"/>
    <property type="match status" value="1"/>
</dbReference>
<dbReference type="InterPro" id="IPR058653">
    <property type="entry name" value="NfeD2_TM"/>
</dbReference>
<evidence type="ECO:0000313" key="3">
    <source>
        <dbReference type="EMBL" id="PKG25911.1"/>
    </source>
</evidence>
<protein>
    <recommendedName>
        <fullName evidence="2">Membrane protein NfeD2 N-terminal transmembrane domain-containing protein</fullName>
    </recommendedName>
</protein>
<sequence length="174" mass="18782">MELFGLPIETIYLYALIISGSLIILYLFFGDIVEGVGEASGFINPVLILAFITFMSAAGYILEFLTSWNSLLIALVAAGIALVLDILLNVFVLIPISSAEESLVYTEDSLRGRVGLVILPIPEDGFGEVLIESYSGRISKTAASIDNQTIAEGQKVLVVEAKDNTVVVMKHENL</sequence>
<keyword evidence="4" id="KW-1185">Reference proteome</keyword>
<evidence type="ECO:0000259" key="2">
    <source>
        <dbReference type="Pfam" id="PF25842"/>
    </source>
</evidence>